<name>A0A839EL45_9HYPH</name>
<sequence length="195" mass="21646">MRHLLNILAVCLAVVLLYAMQQTKPHYMDLTGPIPSYGKMHDKIHARQFDVTVNQVEFARELTYTRYGKSTALTTSGLWVIVTTELAATNASTVVISATWLGATGLRYEKSDRVGTLSSQMPPILDPGMPKKARFVFEILPDQVNGATFVLSSQMAPRLDSEARIAIDDFRKFNDGQPLIVDRYDLSKPVLVSGN</sequence>
<protein>
    <submittedName>
        <fullName evidence="2">Uncharacterized protein</fullName>
    </submittedName>
</protein>
<accession>A0A839EL45</accession>
<dbReference type="Proteomes" id="UP000549052">
    <property type="component" value="Unassembled WGS sequence"/>
</dbReference>
<evidence type="ECO:0000313" key="3">
    <source>
        <dbReference type="Proteomes" id="UP000549052"/>
    </source>
</evidence>
<organism evidence="2 3">
    <name type="scientific">Phyllobacterium myrsinacearum</name>
    <dbReference type="NCBI Taxonomy" id="28101"/>
    <lineage>
        <taxon>Bacteria</taxon>
        <taxon>Pseudomonadati</taxon>
        <taxon>Pseudomonadota</taxon>
        <taxon>Alphaproteobacteria</taxon>
        <taxon>Hyphomicrobiales</taxon>
        <taxon>Phyllobacteriaceae</taxon>
        <taxon>Phyllobacterium</taxon>
    </lineage>
</organism>
<dbReference type="RefSeq" id="WP_182548099.1">
    <property type="nucleotide sequence ID" value="NZ_JACGXN010000001.1"/>
</dbReference>
<keyword evidence="1" id="KW-0732">Signal</keyword>
<comment type="caution">
    <text evidence="2">The sequence shown here is derived from an EMBL/GenBank/DDBJ whole genome shotgun (WGS) entry which is preliminary data.</text>
</comment>
<evidence type="ECO:0000313" key="2">
    <source>
        <dbReference type="EMBL" id="MBA8877430.1"/>
    </source>
</evidence>
<dbReference type="InterPro" id="IPR029050">
    <property type="entry name" value="Immunoprotect_excell_Ig-like"/>
</dbReference>
<proteinExistence type="predicted"/>
<gene>
    <name evidence="2" type="ORF">FHW16_001112</name>
</gene>
<dbReference type="Gene3D" id="2.60.40.1240">
    <property type="match status" value="1"/>
</dbReference>
<keyword evidence="3" id="KW-1185">Reference proteome</keyword>
<evidence type="ECO:0000256" key="1">
    <source>
        <dbReference type="ARBA" id="ARBA00022729"/>
    </source>
</evidence>
<dbReference type="EMBL" id="JACGXN010000001">
    <property type="protein sequence ID" value="MBA8877430.1"/>
    <property type="molecule type" value="Genomic_DNA"/>
</dbReference>
<dbReference type="AlphaFoldDB" id="A0A839EL45"/>
<reference evidence="2 3" key="1">
    <citation type="submission" date="2020-07" db="EMBL/GenBank/DDBJ databases">
        <title>Genomic Encyclopedia of Type Strains, Phase IV (KMG-V): Genome sequencing to study the core and pangenomes of soil and plant-associated prokaryotes.</title>
        <authorList>
            <person name="Whitman W."/>
        </authorList>
    </citation>
    <scope>NUCLEOTIDE SEQUENCE [LARGE SCALE GENOMIC DNA]</scope>
    <source>
        <strain evidence="2 3">AN3</strain>
    </source>
</reference>